<dbReference type="GO" id="GO:0042393">
    <property type="term" value="F:histone binding"/>
    <property type="evidence" value="ECO:0007669"/>
    <property type="project" value="UniProtKB-ARBA"/>
</dbReference>
<proteinExistence type="inferred from homology"/>
<dbReference type="GO" id="GO:0000724">
    <property type="term" value="P:double-strand break repair via homologous recombination"/>
    <property type="evidence" value="ECO:0007669"/>
    <property type="project" value="UniProtKB-ARBA"/>
</dbReference>
<dbReference type="AlphaFoldDB" id="A0A392SDB6"/>
<protein>
    <submittedName>
        <fullName evidence="3">Nucleosome assembly protein 11-like</fullName>
    </submittedName>
</protein>
<dbReference type="Pfam" id="PF00956">
    <property type="entry name" value="NAP"/>
    <property type="match status" value="1"/>
</dbReference>
<evidence type="ECO:0000256" key="1">
    <source>
        <dbReference type="ARBA" id="ARBA00009947"/>
    </source>
</evidence>
<organism evidence="3 4">
    <name type="scientific">Trifolium medium</name>
    <dbReference type="NCBI Taxonomy" id="97028"/>
    <lineage>
        <taxon>Eukaryota</taxon>
        <taxon>Viridiplantae</taxon>
        <taxon>Streptophyta</taxon>
        <taxon>Embryophyta</taxon>
        <taxon>Tracheophyta</taxon>
        <taxon>Spermatophyta</taxon>
        <taxon>Magnoliopsida</taxon>
        <taxon>eudicotyledons</taxon>
        <taxon>Gunneridae</taxon>
        <taxon>Pentapetalae</taxon>
        <taxon>rosids</taxon>
        <taxon>fabids</taxon>
        <taxon>Fabales</taxon>
        <taxon>Fabaceae</taxon>
        <taxon>Papilionoideae</taxon>
        <taxon>50 kb inversion clade</taxon>
        <taxon>NPAAA clade</taxon>
        <taxon>Hologalegina</taxon>
        <taxon>IRL clade</taxon>
        <taxon>Trifolieae</taxon>
        <taxon>Trifolium</taxon>
    </lineage>
</organism>
<sequence>VEELEFLVERDYKIGSKIRDQIIPEAVSWFTGEAGKGKSKSKVWIQIP</sequence>
<dbReference type="Gene3D" id="3.30.1120.90">
    <property type="entry name" value="Nucleosome assembly protein"/>
    <property type="match status" value="1"/>
</dbReference>
<comment type="similarity">
    <text evidence="1">Belongs to the nucleosome assembly protein (NAP) family.</text>
</comment>
<keyword evidence="4" id="KW-1185">Reference proteome</keyword>
<comment type="caution">
    <text evidence="3">The sequence shown here is derived from an EMBL/GenBank/DDBJ whole genome shotgun (WGS) entry which is preliminary data.</text>
</comment>
<reference evidence="3 4" key="1">
    <citation type="journal article" date="2018" name="Front. Plant Sci.">
        <title>Red Clover (Trifolium pratense) and Zigzag Clover (T. medium) - A Picture of Genomic Similarities and Differences.</title>
        <authorList>
            <person name="Dluhosova J."/>
            <person name="Istvanek J."/>
            <person name="Nedelnik J."/>
            <person name="Repkova J."/>
        </authorList>
    </citation>
    <scope>NUCLEOTIDE SEQUENCE [LARGE SCALE GENOMIC DNA]</scope>
    <source>
        <strain evidence="4">cv. 10/8</strain>
        <tissue evidence="3">Leaf</tissue>
    </source>
</reference>
<accession>A0A392SDB6</accession>
<evidence type="ECO:0000313" key="4">
    <source>
        <dbReference type="Proteomes" id="UP000265520"/>
    </source>
</evidence>
<dbReference type="GO" id="GO:0005634">
    <property type="term" value="C:nucleus"/>
    <property type="evidence" value="ECO:0007669"/>
    <property type="project" value="InterPro"/>
</dbReference>
<dbReference type="SUPFAM" id="SSF143113">
    <property type="entry name" value="NAP-like"/>
    <property type="match status" value="1"/>
</dbReference>
<feature type="non-terminal residue" evidence="3">
    <location>
        <position position="1"/>
    </location>
</feature>
<dbReference type="GO" id="GO:0006334">
    <property type="term" value="P:nucleosome assembly"/>
    <property type="evidence" value="ECO:0007669"/>
    <property type="project" value="InterPro"/>
</dbReference>
<keyword evidence="2" id="KW-0143">Chaperone</keyword>
<name>A0A392SDB6_9FABA</name>
<evidence type="ECO:0000313" key="3">
    <source>
        <dbReference type="EMBL" id="MCI46911.1"/>
    </source>
</evidence>
<dbReference type="Proteomes" id="UP000265520">
    <property type="component" value="Unassembled WGS sequence"/>
</dbReference>
<dbReference type="InterPro" id="IPR037231">
    <property type="entry name" value="NAP-like_sf"/>
</dbReference>
<dbReference type="InterPro" id="IPR002164">
    <property type="entry name" value="NAP_family"/>
</dbReference>
<dbReference type="EMBL" id="LXQA010364533">
    <property type="protein sequence ID" value="MCI46911.1"/>
    <property type="molecule type" value="Genomic_DNA"/>
</dbReference>
<evidence type="ECO:0000256" key="2">
    <source>
        <dbReference type="ARBA" id="ARBA00023186"/>
    </source>
</evidence>